<name>A0A326U1H0_THEHA</name>
<accession>A0A326U1H0</accession>
<dbReference type="RefSeq" id="WP_111325030.1">
    <property type="nucleotide sequence ID" value="NZ_BIFX01000002.1"/>
</dbReference>
<dbReference type="PROSITE" id="PS01332">
    <property type="entry name" value="HTH_RRF2_1"/>
    <property type="match status" value="1"/>
</dbReference>
<gene>
    <name evidence="1" type="ORF">EI42_04721</name>
</gene>
<sequence>MKYSQATNYALHTMLYFVALSPGTTIGVQKLAELQGVSPAYLSKILSRLVKAGLIESTSGINGGYRLTSNRADLSFLDVIQAIEGTASLFHCGDGLNHQTCLIQGVMTDAEHLMEDYLKRRKLIELIERRSGLPRHLEQMLREQEMPT</sequence>
<dbReference type="InterPro" id="IPR000944">
    <property type="entry name" value="Tscrpt_reg_Rrf2"/>
</dbReference>
<dbReference type="NCBIfam" id="TIGR00738">
    <property type="entry name" value="rrf2_super"/>
    <property type="match status" value="1"/>
</dbReference>
<dbReference type="InterPro" id="IPR036388">
    <property type="entry name" value="WH-like_DNA-bd_sf"/>
</dbReference>
<dbReference type="PANTHER" id="PTHR33221:SF9">
    <property type="entry name" value="RRF2 FAMILY PROTEIN"/>
    <property type="match status" value="1"/>
</dbReference>
<keyword evidence="2" id="KW-1185">Reference proteome</keyword>
<reference evidence="1 2" key="1">
    <citation type="submission" date="2018-06" db="EMBL/GenBank/DDBJ databases">
        <title>Genomic Encyclopedia of Archaeal and Bacterial Type Strains, Phase II (KMG-II): from individual species to whole genera.</title>
        <authorList>
            <person name="Goeker M."/>
        </authorList>
    </citation>
    <scope>NUCLEOTIDE SEQUENCE [LARGE SCALE GENOMIC DNA]</scope>
    <source>
        <strain evidence="1 2">ATCC BAA-1881</strain>
    </source>
</reference>
<dbReference type="OrthoDB" id="9808360at2"/>
<dbReference type="InterPro" id="IPR030489">
    <property type="entry name" value="TR_Rrf2-type_CS"/>
</dbReference>
<proteinExistence type="predicted"/>
<dbReference type="GO" id="GO:0003700">
    <property type="term" value="F:DNA-binding transcription factor activity"/>
    <property type="evidence" value="ECO:0007669"/>
    <property type="project" value="TreeGrafter"/>
</dbReference>
<dbReference type="EMBL" id="QKUF01000023">
    <property type="protein sequence ID" value="PZW24030.1"/>
    <property type="molecule type" value="Genomic_DNA"/>
</dbReference>
<protein>
    <submittedName>
        <fullName evidence="1">BadM/Rrf2 family transcriptional regulator</fullName>
    </submittedName>
</protein>
<dbReference type="SUPFAM" id="SSF46785">
    <property type="entry name" value="Winged helix' DNA-binding domain"/>
    <property type="match status" value="1"/>
</dbReference>
<dbReference type="AlphaFoldDB" id="A0A326U1H0"/>
<dbReference type="GO" id="GO:0005829">
    <property type="term" value="C:cytosol"/>
    <property type="evidence" value="ECO:0007669"/>
    <property type="project" value="TreeGrafter"/>
</dbReference>
<dbReference type="PANTHER" id="PTHR33221">
    <property type="entry name" value="WINGED HELIX-TURN-HELIX TRANSCRIPTIONAL REGULATOR, RRF2 FAMILY"/>
    <property type="match status" value="1"/>
</dbReference>
<dbReference type="Gene3D" id="1.10.10.10">
    <property type="entry name" value="Winged helix-like DNA-binding domain superfamily/Winged helix DNA-binding domain"/>
    <property type="match status" value="1"/>
</dbReference>
<evidence type="ECO:0000313" key="2">
    <source>
        <dbReference type="Proteomes" id="UP000248806"/>
    </source>
</evidence>
<dbReference type="PROSITE" id="PS51197">
    <property type="entry name" value="HTH_RRF2_2"/>
    <property type="match status" value="1"/>
</dbReference>
<organism evidence="1 2">
    <name type="scientific">Thermosporothrix hazakensis</name>
    <dbReference type="NCBI Taxonomy" id="644383"/>
    <lineage>
        <taxon>Bacteria</taxon>
        <taxon>Bacillati</taxon>
        <taxon>Chloroflexota</taxon>
        <taxon>Ktedonobacteria</taxon>
        <taxon>Ktedonobacterales</taxon>
        <taxon>Thermosporotrichaceae</taxon>
        <taxon>Thermosporothrix</taxon>
    </lineage>
</organism>
<comment type="caution">
    <text evidence="1">The sequence shown here is derived from an EMBL/GenBank/DDBJ whole genome shotgun (WGS) entry which is preliminary data.</text>
</comment>
<evidence type="ECO:0000313" key="1">
    <source>
        <dbReference type="EMBL" id="PZW24030.1"/>
    </source>
</evidence>
<dbReference type="Pfam" id="PF02082">
    <property type="entry name" value="Rrf2"/>
    <property type="match status" value="1"/>
</dbReference>
<dbReference type="Proteomes" id="UP000248806">
    <property type="component" value="Unassembled WGS sequence"/>
</dbReference>
<dbReference type="InterPro" id="IPR036390">
    <property type="entry name" value="WH_DNA-bd_sf"/>
</dbReference>